<evidence type="ECO:0000256" key="2">
    <source>
        <dbReference type="ARBA" id="ARBA00022448"/>
    </source>
</evidence>
<evidence type="ECO:0000259" key="10">
    <source>
        <dbReference type="PROSITE" id="PS50042"/>
    </source>
</evidence>
<dbReference type="PROSITE" id="PS50801">
    <property type="entry name" value="STAS"/>
    <property type="match status" value="2"/>
</dbReference>
<evidence type="ECO:0000313" key="12">
    <source>
        <dbReference type="EMBL" id="CAB5369488.1"/>
    </source>
</evidence>
<dbReference type="VEuPathDB" id="FungiDB:RhiirFUN_007409"/>
<dbReference type="Proteomes" id="UP000684084">
    <property type="component" value="Unassembled WGS sequence"/>
</dbReference>
<proteinExistence type="predicted"/>
<sequence>MGSHQELPIVNTPASPASPRAKQSVGSSRSFYSSALSQFTSIPTSPNFGFGPRSFLSTQNYLESGNPAYSASSSRIRNQTLALESKTPTPPELQTSKPPPSLAAAGEAAIAQLEESRNKNNNNIGTSDNIISPSKVNYNESQPLLNNQLYQNYGNAGDDAISIDDDPWAEKSWLETWLPCVPNNYEEHPEPRIQITSENIFKEFVLNPLSYIPAVILGLLLNLLDAISYGMITFPISNPIFADFGPDGISMFFVSCIVSQVIYSGGFSIFGGGNGSMMIEVVPFLHIMAETIIRAANPDEVIPTTILSFALSSVLTGIVFLLMGAFKLGSLIEFFPRHILVGCIGGVGWFLIATAIEVAARLDGNLSYSWEMFKILFLDTHTFALWGSALGLAVLLRFLHSRLPHPLVVPFYFMIVPLLFYLTVYIFGFEWQNLRDEGWVFPLPGGNVPWWHFYTYYDFTKINWNALIQTVPAMFALTFFGILHVPINVPALGVSLNEDNVDTNRELMAHGFSNMFSGLVGSVQNYLVYTNSVLFIKSGGDSRVAGLMLAAATAIVLFVGPWIVGYIPVMVVGALIFHLGIELVKEALIDAWGIVNHLEYITIVAIVIAMAGLGFIEGIFLGIIMACVFFVVSNSRKSAIRTKFSGRSIKSTVRRRYRQQKFLKEVGNQIYVIKLQGYMFFGTISGVERAIRKFLTYRQWKRNPIRFLIVDFSLVNGLDFSAAEAFIRIQRLLSAKNVYLVLCGAEYNSEIGKALRSVGIWGDSSNSYLQIFENFNEALEWCENVLLEAYYGKNISAPLSANKTAGLLTQPRNQTPPKDIFDMYSPRQNLVQAVGNIILQGILHVPINVPALGVSLNEDNVDTNRELMAHGFSNMFSGLVGSVQNYLVYTNSVLFIKSGGDSRVAGLMLAAATAIVLFVGPWIVGYIPVMVVGALIFHLGIELVKEALIDAWGIVNHLEYITIVAIVIAMAGLGFIEGIFLGIIMACVFFVVSNSRKSAIRTKFSGRSIKSTVRRRYRQQKFLKEVGNQIYVIKLQGYMFFGTISGVERAIRKFLTYRQWKRNPIRFLIVDFSLVNGLDFSAAEAFIRIQRLLSAKNVYLVLCGAEYNSEIGKALRSVGIWGDSSNSYLQIFENFNEALEWCENVLLEAYYGKNISAPLSANKTAGLLTQPRNQTPPKDIFDMYSPRQNLVQAVGNIILQDQEERVVKYANKLTAALMEAFQDISGKEEGFFDRLEPYFHEIEVPSGAILWRQDAEPDCLYLVEKGILKATWRAMEGDQARPVESILPGTMAGELGFFANKLREATLIAEVDCVLWQMRRADYDLLLMNEPKIANEFMRLALNFSAERLHAMTYYAFLLA</sequence>
<feature type="transmembrane region" description="Helical" evidence="9">
    <location>
        <begin position="600"/>
        <end position="633"/>
    </location>
</feature>
<feature type="region of interest" description="Disordered" evidence="8">
    <location>
        <begin position="83"/>
        <end position="105"/>
    </location>
</feature>
<dbReference type="Pfam" id="PF00027">
    <property type="entry name" value="cNMP_binding"/>
    <property type="match status" value="1"/>
</dbReference>
<dbReference type="InterPro" id="IPR052706">
    <property type="entry name" value="Membrane-Transporter-like"/>
</dbReference>
<protein>
    <recommendedName>
        <fullName evidence="14">Sulfate transporter family-domain-containing protein</fullName>
    </recommendedName>
</protein>
<keyword evidence="4 9" id="KW-0812">Transmembrane</keyword>
<evidence type="ECO:0000256" key="6">
    <source>
        <dbReference type="ARBA" id="ARBA00022989"/>
    </source>
</evidence>
<feature type="transmembrane region" description="Helical" evidence="9">
    <location>
        <begin position="380"/>
        <end position="400"/>
    </location>
</feature>
<feature type="transmembrane region" description="Helical" evidence="9">
    <location>
        <begin position="338"/>
        <end position="360"/>
    </location>
</feature>
<evidence type="ECO:0000256" key="8">
    <source>
        <dbReference type="SAM" id="MobiDB-lite"/>
    </source>
</evidence>
<comment type="subcellular location">
    <subcellularLocation>
        <location evidence="1">Vacuole membrane</location>
        <topology evidence="1">Multi-pass membrane protein</topology>
    </subcellularLocation>
</comment>
<dbReference type="EMBL" id="CAGKOT010000026">
    <property type="protein sequence ID" value="CAB5369488.1"/>
    <property type="molecule type" value="Genomic_DNA"/>
</dbReference>
<name>A0A915ZAR1_9GLOM</name>
<dbReference type="GO" id="GO:0034490">
    <property type="term" value="P:basic amino acid transmembrane import into vacuole"/>
    <property type="evidence" value="ECO:0007669"/>
    <property type="project" value="UniProtKB-ARBA"/>
</dbReference>
<keyword evidence="6 9" id="KW-1133">Transmembrane helix</keyword>
<keyword evidence="5" id="KW-0029">Amino-acid transport</keyword>
<dbReference type="Pfam" id="PF00916">
    <property type="entry name" value="Sulfate_transp"/>
    <property type="match status" value="2"/>
</dbReference>
<dbReference type="InterPro" id="IPR011547">
    <property type="entry name" value="SLC26A/SulP_dom"/>
</dbReference>
<evidence type="ECO:0000256" key="5">
    <source>
        <dbReference type="ARBA" id="ARBA00022970"/>
    </source>
</evidence>
<feature type="transmembrane region" description="Helical" evidence="9">
    <location>
        <begin position="464"/>
        <end position="487"/>
    </location>
</feature>
<dbReference type="PANTHER" id="PTHR43310:SF4">
    <property type="entry name" value="AFR304WP"/>
    <property type="match status" value="1"/>
</dbReference>
<keyword evidence="2" id="KW-0813">Transport</keyword>
<feature type="transmembrane region" description="Helical" evidence="9">
    <location>
        <begin position="407"/>
        <end position="427"/>
    </location>
</feature>
<feature type="domain" description="STAS" evidence="11">
    <location>
        <begin position="1030"/>
        <end position="1142"/>
    </location>
</feature>
<gene>
    <name evidence="12" type="ORF">CHRIB12_LOCUS12210</name>
</gene>
<dbReference type="CDD" id="cd00038">
    <property type="entry name" value="CAP_ED"/>
    <property type="match status" value="1"/>
</dbReference>
<dbReference type="InterPro" id="IPR002645">
    <property type="entry name" value="STAS_dom"/>
</dbReference>
<evidence type="ECO:0000256" key="3">
    <source>
        <dbReference type="ARBA" id="ARBA00022554"/>
    </source>
</evidence>
<feature type="transmembrane region" description="Helical" evidence="9">
    <location>
        <begin position="907"/>
        <end position="940"/>
    </location>
</feature>
<reference evidence="12" key="1">
    <citation type="submission" date="2020-05" db="EMBL/GenBank/DDBJ databases">
        <authorList>
            <person name="Rincon C."/>
            <person name="Sanders R I."/>
            <person name="Robbins C."/>
            <person name="Chaturvedi A."/>
        </authorList>
    </citation>
    <scope>NUCLEOTIDE SEQUENCE</scope>
    <source>
        <strain evidence="12">CHB12</strain>
    </source>
</reference>
<evidence type="ECO:0000256" key="9">
    <source>
        <dbReference type="SAM" id="Phobius"/>
    </source>
</evidence>
<evidence type="ECO:0000256" key="1">
    <source>
        <dbReference type="ARBA" id="ARBA00004128"/>
    </source>
</evidence>
<feature type="transmembrane region" description="Helical" evidence="9">
    <location>
        <begin position="209"/>
        <end position="229"/>
    </location>
</feature>
<feature type="transmembrane region" description="Helical" evidence="9">
    <location>
        <begin position="960"/>
        <end position="993"/>
    </location>
</feature>
<dbReference type="OrthoDB" id="2377004at2759"/>
<dbReference type="CDD" id="cd07042">
    <property type="entry name" value="STAS_SulP_like_sulfate_transporter"/>
    <property type="match status" value="2"/>
</dbReference>
<organism evidence="12 13">
    <name type="scientific">Rhizophagus irregularis</name>
    <dbReference type="NCBI Taxonomy" id="588596"/>
    <lineage>
        <taxon>Eukaryota</taxon>
        <taxon>Fungi</taxon>
        <taxon>Fungi incertae sedis</taxon>
        <taxon>Mucoromycota</taxon>
        <taxon>Glomeromycotina</taxon>
        <taxon>Glomeromycetes</taxon>
        <taxon>Glomerales</taxon>
        <taxon>Glomeraceae</taxon>
        <taxon>Rhizophagus</taxon>
    </lineage>
</organism>
<feature type="transmembrane region" description="Helical" evidence="9">
    <location>
        <begin position="547"/>
        <end position="580"/>
    </location>
</feature>
<comment type="caution">
    <text evidence="12">The sequence shown here is derived from an EMBL/GenBank/DDBJ whole genome shotgun (WGS) entry which is preliminary data.</text>
</comment>
<evidence type="ECO:0000259" key="11">
    <source>
        <dbReference type="PROSITE" id="PS50801"/>
    </source>
</evidence>
<dbReference type="GO" id="GO:0000329">
    <property type="term" value="C:fungal-type vacuole membrane"/>
    <property type="evidence" value="ECO:0007669"/>
    <property type="project" value="UniProtKB-ARBA"/>
</dbReference>
<dbReference type="FunFam" id="3.30.750.24:FF:000012">
    <property type="entry name" value="Sulfate transporter family protein"/>
    <property type="match status" value="2"/>
</dbReference>
<accession>A0A915ZAR1</accession>
<dbReference type="PANTHER" id="PTHR43310">
    <property type="entry name" value="SULFATE TRANSPORTER YBAR-RELATED"/>
    <property type="match status" value="1"/>
</dbReference>
<feature type="transmembrane region" description="Helical" evidence="9">
    <location>
        <begin position="302"/>
        <end position="326"/>
    </location>
</feature>
<evidence type="ECO:0000256" key="7">
    <source>
        <dbReference type="ARBA" id="ARBA00023136"/>
    </source>
</evidence>
<feature type="domain" description="STAS" evidence="11">
    <location>
        <begin position="670"/>
        <end position="782"/>
    </location>
</feature>
<feature type="transmembrane region" description="Helical" evidence="9">
    <location>
        <begin position="249"/>
        <end position="270"/>
    </location>
</feature>
<evidence type="ECO:0000256" key="4">
    <source>
        <dbReference type="ARBA" id="ARBA00022692"/>
    </source>
</evidence>
<feature type="region of interest" description="Disordered" evidence="8">
    <location>
        <begin position="1"/>
        <end position="29"/>
    </location>
</feature>
<dbReference type="PROSITE" id="PS50042">
    <property type="entry name" value="CNMP_BINDING_3"/>
    <property type="match status" value="1"/>
</dbReference>
<feature type="domain" description="Cyclic nucleotide-binding" evidence="10">
    <location>
        <begin position="1231"/>
        <end position="1328"/>
    </location>
</feature>
<keyword evidence="7 9" id="KW-0472">Membrane</keyword>
<dbReference type="InterPro" id="IPR000595">
    <property type="entry name" value="cNMP-bd_dom"/>
</dbReference>
<evidence type="ECO:0000313" key="13">
    <source>
        <dbReference type="Proteomes" id="UP000684084"/>
    </source>
</evidence>
<evidence type="ECO:0008006" key="14">
    <source>
        <dbReference type="Google" id="ProtNLM"/>
    </source>
</evidence>
<dbReference type="Pfam" id="PF01740">
    <property type="entry name" value="STAS"/>
    <property type="match status" value="2"/>
</dbReference>
<dbReference type="SMART" id="SM00100">
    <property type="entry name" value="cNMP"/>
    <property type="match status" value="1"/>
</dbReference>
<keyword evidence="3" id="KW-0926">Vacuole</keyword>
<feature type="transmembrane region" description="Helical" evidence="9">
    <location>
        <begin position="507"/>
        <end position="527"/>
    </location>
</feature>